<dbReference type="Pfam" id="PF00206">
    <property type="entry name" value="Lyase_1"/>
    <property type="match status" value="1"/>
</dbReference>
<dbReference type="InterPro" id="IPR000362">
    <property type="entry name" value="Fumarate_lyase_fam"/>
</dbReference>
<keyword evidence="1" id="KW-0456">Lyase</keyword>
<dbReference type="GO" id="GO:0070626">
    <property type="term" value="F:(S)-2-(5-amino-1-(5-phospho-D-ribosyl)imidazole-4-carboxamido) succinate lyase (fumarate-forming) activity"/>
    <property type="evidence" value="ECO:0007669"/>
    <property type="project" value="TreeGrafter"/>
</dbReference>
<dbReference type="InterPro" id="IPR008948">
    <property type="entry name" value="L-Aspartase-like"/>
</dbReference>
<organism evidence="3 4">
    <name type="scientific">Roseibium limicola</name>
    <dbReference type="NCBI Taxonomy" id="2816037"/>
    <lineage>
        <taxon>Bacteria</taxon>
        <taxon>Pseudomonadati</taxon>
        <taxon>Pseudomonadota</taxon>
        <taxon>Alphaproteobacteria</taxon>
        <taxon>Hyphomicrobiales</taxon>
        <taxon>Stappiaceae</taxon>
        <taxon>Roseibium</taxon>
    </lineage>
</organism>
<dbReference type="InterPro" id="IPR024083">
    <property type="entry name" value="Fumarase/histidase_N"/>
</dbReference>
<dbReference type="InterPro" id="IPR020557">
    <property type="entry name" value="Fumarate_lyase_CS"/>
</dbReference>
<dbReference type="GO" id="GO:0004018">
    <property type="term" value="F:N6-(1,2-dicarboxyethyl)AMP AMP-lyase (fumarate-forming) activity"/>
    <property type="evidence" value="ECO:0007669"/>
    <property type="project" value="TreeGrafter"/>
</dbReference>
<dbReference type="InterPro" id="IPR022761">
    <property type="entry name" value="Fumarate_lyase_N"/>
</dbReference>
<dbReference type="Gene3D" id="1.10.40.30">
    <property type="entry name" value="Fumarase/aspartase (C-terminal domain)"/>
    <property type="match status" value="1"/>
</dbReference>
<evidence type="ECO:0000313" key="4">
    <source>
        <dbReference type="Proteomes" id="UP000664779"/>
    </source>
</evidence>
<proteinExistence type="predicted"/>
<feature type="domain" description="Adenylosuccinate lyase C-terminal" evidence="2">
    <location>
        <begin position="354"/>
        <end position="433"/>
    </location>
</feature>
<evidence type="ECO:0000256" key="1">
    <source>
        <dbReference type="ARBA" id="ARBA00023239"/>
    </source>
</evidence>
<comment type="caution">
    <text evidence="3">The sequence shown here is derived from an EMBL/GenBank/DDBJ whole genome shotgun (WGS) entry which is preliminary data.</text>
</comment>
<gene>
    <name evidence="3" type="ORF">J0X15_04020</name>
</gene>
<dbReference type="GO" id="GO:0005829">
    <property type="term" value="C:cytosol"/>
    <property type="evidence" value="ECO:0007669"/>
    <property type="project" value="TreeGrafter"/>
</dbReference>
<evidence type="ECO:0000313" key="3">
    <source>
        <dbReference type="EMBL" id="MBO0344381.1"/>
    </source>
</evidence>
<dbReference type="PRINTS" id="PR00145">
    <property type="entry name" value="ARGSUCLYASE"/>
</dbReference>
<dbReference type="GO" id="GO:0044208">
    <property type="term" value="P:'de novo' AMP biosynthetic process"/>
    <property type="evidence" value="ECO:0007669"/>
    <property type="project" value="TreeGrafter"/>
</dbReference>
<sequence>MTLSTPVLTPSTLFARETLWQSWLDVEATLAEVQADMGMIPESAARGIRAVAVLDRIGVDALEADIRITHAPILSLTRLLAKAAGKAGDYVHWGATTQNVMQTGRILLVREADLEIRKILASALLLLAEMAETHADTLMAGRTNRQHALPITFGFKVAGWIEELSRSINRLEGGGRRLFALPFGGAVGAMHAFGPQGRELNRRLAARLDLSELLVPGRSNNDLFADYIVQQSLLAMTIERIASELYLLMTQEIGEITERLDDGTVGSSTMPHKINPKYVVRVLADAAELRNLAAPAMETGRSSHEGDSATNQLLSSVLDRAIPLAWEMAQRFENLLARTEVQAAKMKDNANQTGGAIATERLMMLLAPMTGRSEAHDLIHHAIEHLPDPEITVTEALRKDSAILAHLSEAEITAALDPAGYCGDSSAIARDAATVARRMAGGLKSRSSTSSSDVALID</sequence>
<dbReference type="InterPro" id="IPR019468">
    <property type="entry name" value="AdenyloSucc_lyase_C"/>
</dbReference>
<dbReference type="EMBL" id="JAFLNF010000002">
    <property type="protein sequence ID" value="MBO0344381.1"/>
    <property type="molecule type" value="Genomic_DNA"/>
</dbReference>
<dbReference type="Gene3D" id="1.20.200.10">
    <property type="entry name" value="Fumarase/aspartase (Central domain)"/>
    <property type="match status" value="1"/>
</dbReference>
<protein>
    <recommendedName>
        <fullName evidence="2">Adenylosuccinate lyase C-terminal domain-containing protein</fullName>
    </recommendedName>
</protein>
<name>A0A939EKP8_9HYPH</name>
<dbReference type="PANTHER" id="PTHR43172:SF1">
    <property type="entry name" value="ADENYLOSUCCINATE LYASE"/>
    <property type="match status" value="1"/>
</dbReference>
<keyword evidence="4" id="KW-1185">Reference proteome</keyword>
<dbReference type="Pfam" id="PF10397">
    <property type="entry name" value="ADSL_C"/>
    <property type="match status" value="1"/>
</dbReference>
<dbReference type="PANTHER" id="PTHR43172">
    <property type="entry name" value="ADENYLOSUCCINATE LYASE"/>
    <property type="match status" value="1"/>
</dbReference>
<dbReference type="SUPFAM" id="SSF48557">
    <property type="entry name" value="L-aspartase-like"/>
    <property type="match status" value="1"/>
</dbReference>
<dbReference type="Gene3D" id="1.10.275.10">
    <property type="entry name" value="Fumarase/aspartase (N-terminal domain)"/>
    <property type="match status" value="1"/>
</dbReference>
<dbReference type="AlphaFoldDB" id="A0A939EKP8"/>
<accession>A0A939EKP8</accession>
<dbReference type="PROSITE" id="PS00163">
    <property type="entry name" value="FUMARATE_LYASES"/>
    <property type="match status" value="1"/>
</dbReference>
<dbReference type="Proteomes" id="UP000664779">
    <property type="component" value="Unassembled WGS sequence"/>
</dbReference>
<dbReference type="PRINTS" id="PR00149">
    <property type="entry name" value="FUMRATELYASE"/>
</dbReference>
<dbReference type="SMART" id="SM00998">
    <property type="entry name" value="ADSL_C"/>
    <property type="match status" value="1"/>
</dbReference>
<reference evidence="3" key="1">
    <citation type="submission" date="2021-03" db="EMBL/GenBank/DDBJ databases">
        <title>Roseibium sp. CAU 1637 isolated from Incheon.</title>
        <authorList>
            <person name="Kim W."/>
        </authorList>
    </citation>
    <scope>NUCLEOTIDE SEQUENCE</scope>
    <source>
        <strain evidence="3">CAU 1637</strain>
    </source>
</reference>
<evidence type="ECO:0000259" key="2">
    <source>
        <dbReference type="SMART" id="SM00998"/>
    </source>
</evidence>
<dbReference type="RefSeq" id="WP_206938421.1">
    <property type="nucleotide sequence ID" value="NZ_JAFLNF010000002.1"/>
</dbReference>